<dbReference type="Pfam" id="PF00185">
    <property type="entry name" value="OTCace"/>
    <property type="match status" value="1"/>
</dbReference>
<comment type="function">
    <text evidence="5 7">Catalyzes the condensation of carbamoyl phosphate and aspartate to form carbamoyl aspartate and inorganic phosphate, the committed step in the de novo pyrimidine nucleotide biosynthesis pathway.</text>
</comment>
<dbReference type="InterPro" id="IPR006132">
    <property type="entry name" value="Asp/Orn_carbamoyltranf_P-bd"/>
</dbReference>
<dbReference type="PROSITE" id="PS00097">
    <property type="entry name" value="CARBAMOYLTRANSFERASE"/>
    <property type="match status" value="1"/>
</dbReference>
<name>A0A845V7P4_9GAMM</name>
<dbReference type="Pfam" id="PF02729">
    <property type="entry name" value="OTCace_N"/>
    <property type="match status" value="1"/>
</dbReference>
<dbReference type="InterPro" id="IPR002082">
    <property type="entry name" value="Asp_carbamoyltransf"/>
</dbReference>
<evidence type="ECO:0000256" key="2">
    <source>
        <dbReference type="ARBA" id="ARBA00008896"/>
    </source>
</evidence>
<dbReference type="GO" id="GO:0006207">
    <property type="term" value="P:'de novo' pyrimidine nucleobase biosynthetic process"/>
    <property type="evidence" value="ECO:0007669"/>
    <property type="project" value="InterPro"/>
</dbReference>
<feature type="binding site" evidence="7">
    <location>
        <position position="264"/>
    </location>
    <ligand>
        <name>carbamoyl phosphate</name>
        <dbReference type="ChEBI" id="CHEBI:58228"/>
    </ligand>
</feature>
<reference evidence="10 11" key="1">
    <citation type="submission" date="2020-02" db="EMBL/GenBank/DDBJ databases">
        <authorList>
            <person name="Zhang X.-Y."/>
        </authorList>
    </citation>
    <scope>NUCLEOTIDE SEQUENCE [LARGE SCALE GENOMIC DNA]</scope>
    <source>
        <strain evidence="10 11">C33</strain>
    </source>
</reference>
<dbReference type="GO" id="GO:0004070">
    <property type="term" value="F:aspartate carbamoyltransferase activity"/>
    <property type="evidence" value="ECO:0007669"/>
    <property type="project" value="UniProtKB-UniRule"/>
</dbReference>
<comment type="pathway">
    <text evidence="1 7">Pyrimidine metabolism; UMP biosynthesis via de novo pathway; (S)-dihydroorotate from bicarbonate: step 2/3.</text>
</comment>
<evidence type="ECO:0000313" key="10">
    <source>
        <dbReference type="EMBL" id="NDY95945.1"/>
    </source>
</evidence>
<comment type="caution">
    <text evidence="10">The sequence shown here is derived from an EMBL/GenBank/DDBJ whole genome shotgun (WGS) entry which is preliminary data.</text>
</comment>
<evidence type="ECO:0000259" key="9">
    <source>
        <dbReference type="Pfam" id="PF02729"/>
    </source>
</evidence>
<comment type="catalytic activity">
    <reaction evidence="6 7">
        <text>carbamoyl phosphate + L-aspartate = N-carbamoyl-L-aspartate + phosphate + H(+)</text>
        <dbReference type="Rhea" id="RHEA:20013"/>
        <dbReference type="ChEBI" id="CHEBI:15378"/>
        <dbReference type="ChEBI" id="CHEBI:29991"/>
        <dbReference type="ChEBI" id="CHEBI:32814"/>
        <dbReference type="ChEBI" id="CHEBI:43474"/>
        <dbReference type="ChEBI" id="CHEBI:58228"/>
        <dbReference type="EC" id="2.1.3.2"/>
    </reaction>
</comment>
<evidence type="ECO:0000256" key="5">
    <source>
        <dbReference type="ARBA" id="ARBA00043884"/>
    </source>
</evidence>
<feature type="binding site" evidence="7">
    <location>
        <position position="263"/>
    </location>
    <ligand>
        <name>carbamoyl phosphate</name>
        <dbReference type="ChEBI" id="CHEBI:58228"/>
    </ligand>
</feature>
<feature type="binding site" evidence="7">
    <location>
        <position position="135"/>
    </location>
    <ligand>
        <name>carbamoyl phosphate</name>
        <dbReference type="ChEBI" id="CHEBI:58228"/>
    </ligand>
</feature>
<dbReference type="NCBIfam" id="TIGR00670">
    <property type="entry name" value="asp_carb_tr"/>
    <property type="match status" value="1"/>
</dbReference>
<evidence type="ECO:0000259" key="8">
    <source>
        <dbReference type="Pfam" id="PF00185"/>
    </source>
</evidence>
<dbReference type="InterPro" id="IPR006131">
    <property type="entry name" value="Asp_carbamoyltransf_Asp/Orn-bd"/>
</dbReference>
<dbReference type="RefSeq" id="WP_164211340.1">
    <property type="nucleotide sequence ID" value="NZ_JAAGSC010000041.1"/>
</dbReference>
<feature type="binding site" evidence="7">
    <location>
        <position position="222"/>
    </location>
    <ligand>
        <name>L-aspartate</name>
        <dbReference type="ChEBI" id="CHEBI:29991"/>
    </ligand>
</feature>
<feature type="binding site" evidence="7">
    <location>
        <position position="56"/>
    </location>
    <ligand>
        <name>carbamoyl phosphate</name>
        <dbReference type="ChEBI" id="CHEBI:58228"/>
    </ligand>
</feature>
<dbReference type="GO" id="GO:0016597">
    <property type="term" value="F:amino acid binding"/>
    <property type="evidence" value="ECO:0007669"/>
    <property type="project" value="InterPro"/>
</dbReference>
<dbReference type="GO" id="GO:0006520">
    <property type="term" value="P:amino acid metabolic process"/>
    <property type="evidence" value="ECO:0007669"/>
    <property type="project" value="InterPro"/>
</dbReference>
<comment type="similarity">
    <text evidence="2 7">Belongs to the aspartate/ornithine carbamoyltransferase superfamily. ATCase family.</text>
</comment>
<organism evidence="10 11">
    <name type="scientific">Wenzhouxiangella limi</name>
    <dbReference type="NCBI Taxonomy" id="2707351"/>
    <lineage>
        <taxon>Bacteria</taxon>
        <taxon>Pseudomonadati</taxon>
        <taxon>Pseudomonadota</taxon>
        <taxon>Gammaproteobacteria</taxon>
        <taxon>Chromatiales</taxon>
        <taxon>Wenzhouxiangellaceae</taxon>
        <taxon>Wenzhouxiangella</taxon>
    </lineage>
</organism>
<feature type="binding site" evidence="7">
    <location>
        <position position="105"/>
    </location>
    <ligand>
        <name>carbamoyl phosphate</name>
        <dbReference type="ChEBI" id="CHEBI:58228"/>
    </ligand>
</feature>
<dbReference type="PANTHER" id="PTHR45753:SF6">
    <property type="entry name" value="ASPARTATE CARBAMOYLTRANSFERASE"/>
    <property type="match status" value="1"/>
</dbReference>
<evidence type="ECO:0000256" key="1">
    <source>
        <dbReference type="ARBA" id="ARBA00004852"/>
    </source>
</evidence>
<dbReference type="SUPFAM" id="SSF53671">
    <property type="entry name" value="Aspartate/ornithine carbamoyltransferase"/>
    <property type="match status" value="1"/>
</dbReference>
<keyword evidence="11" id="KW-1185">Reference proteome</keyword>
<dbReference type="EC" id="2.1.3.2" evidence="7"/>
<dbReference type="GO" id="GO:0044205">
    <property type="term" value="P:'de novo' UMP biosynthetic process"/>
    <property type="evidence" value="ECO:0007669"/>
    <property type="project" value="UniProtKB-UniRule"/>
</dbReference>
<dbReference type="HAMAP" id="MF_00001">
    <property type="entry name" value="Asp_carb_tr"/>
    <property type="match status" value="1"/>
</dbReference>
<evidence type="ECO:0000313" key="11">
    <source>
        <dbReference type="Proteomes" id="UP000484885"/>
    </source>
</evidence>
<evidence type="ECO:0000256" key="3">
    <source>
        <dbReference type="ARBA" id="ARBA00022679"/>
    </source>
</evidence>
<dbReference type="PRINTS" id="PR00100">
    <property type="entry name" value="AOTCASE"/>
</dbReference>
<dbReference type="InterPro" id="IPR006130">
    <property type="entry name" value="Asp/Orn_carbamoylTrfase"/>
</dbReference>
<evidence type="ECO:0000256" key="6">
    <source>
        <dbReference type="ARBA" id="ARBA00048859"/>
    </source>
</evidence>
<evidence type="ECO:0000256" key="4">
    <source>
        <dbReference type="ARBA" id="ARBA00022975"/>
    </source>
</evidence>
<dbReference type="EMBL" id="JAAGSC010000041">
    <property type="protein sequence ID" value="NDY95945.1"/>
    <property type="molecule type" value="Genomic_DNA"/>
</dbReference>
<sequence>MAASDAVARHLLDIDRLSDRDLDWLIARARSLAAGASPAVLDYAVVNLFFEPSTRTRVSFELAAARLGMRVINVELERSSSTKGESLEDTAATLAAMGVDALIVRHPETGRCHRLAEALPAPLKLLNAGDGSGHHPSQALLDVATLELAGVELSGARVVIVGDILRSRVARSDIAALLRRGAAEVCLSGPPDWLPDRVPAGVCTAASLAEAVAEADVVIMLRIQHERMGRQSWPDSADYHADWGLRPEHLERASPDCRVLHPGPINRGVEISDAVADGPQSLILEQVRMGVYARMAIFEWLFASDHLAARV</sequence>
<protein>
    <recommendedName>
        <fullName evidence="7">Aspartate carbamoyltransferase</fullName>
        <ecNumber evidence="7">2.1.3.2</ecNumber>
    </recommendedName>
    <alternativeName>
        <fullName evidence="7">Aspartate transcarbamylase</fullName>
        <shortName evidence="7">ATCase</shortName>
    </alternativeName>
</protein>
<dbReference type="InterPro" id="IPR036901">
    <property type="entry name" value="Asp/Orn_carbamoylTrfase_sf"/>
</dbReference>
<dbReference type="GO" id="GO:0005829">
    <property type="term" value="C:cytosol"/>
    <property type="evidence" value="ECO:0007669"/>
    <property type="project" value="TreeGrafter"/>
</dbReference>
<dbReference type="PRINTS" id="PR00101">
    <property type="entry name" value="ATCASE"/>
</dbReference>
<keyword evidence="3 7" id="KW-0808">Transferase</keyword>
<dbReference type="Proteomes" id="UP000484885">
    <property type="component" value="Unassembled WGS sequence"/>
</dbReference>
<proteinExistence type="inferred from homology"/>
<evidence type="ECO:0000256" key="7">
    <source>
        <dbReference type="HAMAP-Rule" id="MF_00001"/>
    </source>
</evidence>
<gene>
    <name evidence="7" type="primary">pyrB</name>
    <name evidence="10" type="ORF">G3I74_09405</name>
</gene>
<feature type="domain" description="Aspartate/ornithine carbamoyltransferase carbamoyl-P binding" evidence="9">
    <location>
        <begin position="9"/>
        <end position="146"/>
    </location>
</feature>
<dbReference type="AlphaFoldDB" id="A0A845V7P4"/>
<dbReference type="Gene3D" id="3.40.50.1370">
    <property type="entry name" value="Aspartate/ornithine carbamoyltransferase"/>
    <property type="match status" value="2"/>
</dbReference>
<feature type="domain" description="Aspartate/ornithine carbamoyltransferase Asp/Orn-binding" evidence="8">
    <location>
        <begin position="155"/>
        <end position="301"/>
    </location>
</feature>
<feature type="binding site" evidence="7">
    <location>
        <position position="55"/>
    </location>
    <ligand>
        <name>carbamoyl phosphate</name>
        <dbReference type="ChEBI" id="CHEBI:58228"/>
    </ligand>
</feature>
<comment type="subunit">
    <text evidence="7">Heterododecamer (2C3:3R2) of six catalytic PyrB chains organized as two trimers (C3), and six regulatory PyrI chains organized as three dimers (R2).</text>
</comment>
<dbReference type="PANTHER" id="PTHR45753">
    <property type="entry name" value="ORNITHINE CARBAMOYLTRANSFERASE, MITOCHONDRIAL"/>
    <property type="match status" value="1"/>
</dbReference>
<keyword evidence="4 7" id="KW-0665">Pyrimidine biosynthesis</keyword>
<feature type="binding site" evidence="7">
    <location>
        <position position="83"/>
    </location>
    <ligand>
        <name>L-aspartate</name>
        <dbReference type="ChEBI" id="CHEBI:29991"/>
    </ligand>
</feature>
<accession>A0A845V7P4</accession>
<feature type="binding site" evidence="7">
    <location>
        <position position="168"/>
    </location>
    <ligand>
        <name>L-aspartate</name>
        <dbReference type="ChEBI" id="CHEBI:29991"/>
    </ligand>
</feature>
<feature type="binding site" evidence="7">
    <location>
        <position position="138"/>
    </location>
    <ligand>
        <name>carbamoyl phosphate</name>
        <dbReference type="ChEBI" id="CHEBI:58228"/>
    </ligand>
</feature>
<dbReference type="UniPathway" id="UPA00070">
    <property type="reaction ID" value="UER00116"/>
</dbReference>
<dbReference type="NCBIfam" id="NF002032">
    <property type="entry name" value="PRK00856.1"/>
    <property type="match status" value="1"/>
</dbReference>